<dbReference type="AlphaFoldDB" id="T1BJP6"/>
<proteinExistence type="predicted"/>
<gene>
    <name evidence="3" type="ORF">B1B_09787</name>
</gene>
<keyword evidence="1" id="KW-0812">Transmembrane</keyword>
<feature type="non-terminal residue" evidence="3">
    <location>
        <position position="1010"/>
    </location>
</feature>
<organism evidence="3">
    <name type="scientific">mine drainage metagenome</name>
    <dbReference type="NCBI Taxonomy" id="410659"/>
    <lineage>
        <taxon>unclassified sequences</taxon>
        <taxon>metagenomes</taxon>
        <taxon>ecological metagenomes</taxon>
    </lineage>
</organism>
<keyword evidence="1" id="KW-0472">Membrane</keyword>
<feature type="transmembrane region" description="Helical" evidence="1">
    <location>
        <begin position="991"/>
        <end position="1009"/>
    </location>
</feature>
<dbReference type="InterPro" id="IPR011050">
    <property type="entry name" value="Pectin_lyase_fold/virulence"/>
</dbReference>
<comment type="caution">
    <text evidence="3">The sequence shown here is derived from an EMBL/GenBank/DDBJ whole genome shotgun (WGS) entry which is preliminary data.</text>
</comment>
<reference evidence="3" key="1">
    <citation type="submission" date="2013-08" db="EMBL/GenBank/DDBJ databases">
        <authorList>
            <person name="Mendez C."/>
            <person name="Richter M."/>
            <person name="Ferrer M."/>
            <person name="Sanchez J."/>
        </authorList>
    </citation>
    <scope>NUCLEOTIDE SEQUENCE</scope>
</reference>
<feature type="non-terminal residue" evidence="3">
    <location>
        <position position="1"/>
    </location>
</feature>
<dbReference type="InterPro" id="IPR022441">
    <property type="entry name" value="Para_beta_helix_rpt-2"/>
</dbReference>
<keyword evidence="1" id="KW-1133">Transmembrane helix</keyword>
<protein>
    <submittedName>
        <fullName evidence="3">Thermopsin</fullName>
    </submittedName>
</protein>
<dbReference type="SUPFAM" id="SSF51126">
    <property type="entry name" value="Pectin lyase-like"/>
    <property type="match status" value="3"/>
</dbReference>
<dbReference type="InterPro" id="IPR012334">
    <property type="entry name" value="Pectin_lyas_fold"/>
</dbReference>
<sequence length="1010" mass="107215">SIQQGSRAAVTGNMLYRIYEGIAVYLYQGVLISGDNVSRSAYGVYLEDSSDGRILNNVADNSTYGVYIYIDTGVNVSYNSVVYNDYGIFVDYSNQVTGYGNVADHPLEIGLYLYYDVGVVLAGTLASYGYIGFEVYEVVQFDLKGGTALNSSDVGFYAVYASNGTVTGLNTAGSYYPVYLYYTQGMVVLQDVNVSYAGVGYGIYSERSSFTMIGGSVYGETSEAIYSYYSHRVDLVDVNGTGTSSTYLLYDEYSNSVTVTGGRWTGYYYGLDLEYEGSVTVTGTTFVDVAYAGSSVSCGVLTLNDLTVLGGTQSKFGWYDEYSASVNVVNGTYQDLPVGLALYYEQTDRILGASFSGITDYAIETEYAGSVSLSGVRVTGSVAVTYGFYDYESGRESVTNSSFPGLEYGLYLEEDGPAWIYNVTSQASYSGIYADYPLSLTVQNSNFNSDNYSLEIYAQNVTVTNNTATGAHIPLYAEYVNQGSVNGNNFANAKSYGAWFYYDNNLSVSDNNLSGAGSYALALDYVTAAQAWGNDLSHSLWGFELNNSTGITLTDNRIAGDPWAFSLNNATSNLFYHNNFINDARWVFKGTVTRNAWADGYPVGGNYWSAYSGKDLNHGPNQNLPGPDGIGDTPYTLGSGNADPYPLVKPWTSPVLTFSETGLPTGTSWTVTVNLTRLTAAAPYPLAYPQVNGAYTPYDYTVGPVAGYTAQPAKGSGTYTQSDVTVPIHFWTVNYTVSFAQTGLPANTTWGVKLSFAGLQVSGNASTLALDAANGTWGYQLESPTGYVASPSIGNLTVNGSAITIPIAFHPIPYRVGFSQQGLPVGLNWTVEISGSNVSGPASGALYAALPNGTYAYTVRTTAVSSSLSYEPSPLRGNLTVNGSAVSVAITFAAANHPALYAVTFAPTGLPAGSSFNLSVDGRSFTKITGNVALQLANGSYSFGVQAPTGWSANPVQGVVTVNGTGVSVSLAFQALPTAPSTSTSSGMSNGVYLSLLALVIVLAILMVVG</sequence>
<dbReference type="NCBIfam" id="TIGR03804">
    <property type="entry name" value="para_beta_helix"/>
    <property type="match status" value="2"/>
</dbReference>
<reference evidence="3" key="2">
    <citation type="journal article" date="2014" name="ISME J.">
        <title>Microbial stratification in low pH oxic and suboxic macroscopic growths along an acid mine drainage.</title>
        <authorList>
            <person name="Mendez-Garcia C."/>
            <person name="Mesa V."/>
            <person name="Sprenger R.R."/>
            <person name="Richter M."/>
            <person name="Diez M.S."/>
            <person name="Solano J."/>
            <person name="Bargiela R."/>
            <person name="Golyshina O.V."/>
            <person name="Manteca A."/>
            <person name="Ramos J.L."/>
            <person name="Gallego J.R."/>
            <person name="Llorente I."/>
            <person name="Martins Dos Santos V.A."/>
            <person name="Jensen O.N."/>
            <person name="Pelaez A.I."/>
            <person name="Sanchez J."/>
            <person name="Ferrer M."/>
        </authorList>
    </citation>
    <scope>NUCLEOTIDE SEQUENCE</scope>
</reference>
<name>T1BJP6_9ZZZZ</name>
<evidence type="ECO:0000313" key="3">
    <source>
        <dbReference type="EMBL" id="EQD54210.1"/>
    </source>
</evidence>
<feature type="domain" description="Periplasmic copper-binding protein NosD beta helix" evidence="2">
    <location>
        <begin position="6"/>
        <end position="101"/>
    </location>
</feature>
<feature type="domain" description="Periplasmic copper-binding protein NosD beta helix" evidence="2">
    <location>
        <begin position="428"/>
        <end position="613"/>
    </location>
</feature>
<dbReference type="InterPro" id="IPR007742">
    <property type="entry name" value="NosD_dom"/>
</dbReference>
<evidence type="ECO:0000259" key="2">
    <source>
        <dbReference type="Pfam" id="PF05048"/>
    </source>
</evidence>
<dbReference type="Pfam" id="PF05048">
    <property type="entry name" value="NosD"/>
    <property type="match status" value="2"/>
</dbReference>
<dbReference type="EMBL" id="AUZY01006478">
    <property type="protein sequence ID" value="EQD54210.1"/>
    <property type="molecule type" value="Genomic_DNA"/>
</dbReference>
<dbReference type="Gene3D" id="2.160.20.10">
    <property type="entry name" value="Single-stranded right-handed beta-helix, Pectin lyase-like"/>
    <property type="match status" value="2"/>
</dbReference>
<dbReference type="InterPro" id="IPR006626">
    <property type="entry name" value="PbH1"/>
</dbReference>
<evidence type="ECO:0000256" key="1">
    <source>
        <dbReference type="SAM" id="Phobius"/>
    </source>
</evidence>
<dbReference type="SMART" id="SM00710">
    <property type="entry name" value="PbH1"/>
    <property type="match status" value="11"/>
</dbReference>
<accession>T1BJP6</accession>